<dbReference type="InterPro" id="IPR050959">
    <property type="entry name" value="MarA-like"/>
</dbReference>
<dbReference type="PROSITE" id="PS01124">
    <property type="entry name" value="HTH_ARAC_FAMILY_2"/>
    <property type="match status" value="1"/>
</dbReference>
<evidence type="ECO:0000259" key="2">
    <source>
        <dbReference type="PROSITE" id="PS01124"/>
    </source>
</evidence>
<gene>
    <name evidence="5" type="ORF">DXA27_05390</name>
    <name evidence="4" type="ORF">FOC69_21480</name>
    <name evidence="3" type="ORF">IA74_021835</name>
</gene>
<evidence type="ECO:0000313" key="3">
    <source>
        <dbReference type="EMBL" id="QCQ38527.1"/>
    </source>
</evidence>
<accession>A0A081U1E3</accession>
<evidence type="ECO:0000313" key="4">
    <source>
        <dbReference type="EMBL" id="QKH86781.1"/>
    </source>
</evidence>
<evidence type="ECO:0000313" key="7">
    <source>
        <dbReference type="Proteomes" id="UP000284614"/>
    </source>
</evidence>
<keyword evidence="1" id="KW-0238">DNA-binding</keyword>
<reference evidence="4 8" key="3">
    <citation type="submission" date="2020-05" db="EMBL/GenBank/DDBJ databases">
        <title>FDA dAtabase for Regulatory Grade micrObial Sequences (FDA-ARGOS): Supporting development and validation of Infectious Disease Dx tests.</title>
        <authorList>
            <person name="Bojja K."/>
            <person name="Kessler A."/>
            <person name="Tallon L."/>
            <person name="Sadzewicz L."/>
            <person name="Zhao X."/>
            <person name="Vavikolanu K."/>
            <person name="Mehta A."/>
            <person name="Aluvathingal J."/>
            <person name="Nadendla S."/>
            <person name="Myers T."/>
            <person name="Yan Y."/>
            <person name="Sichtig H."/>
        </authorList>
    </citation>
    <scope>NUCLEOTIDE SEQUENCE [LARGE SCALE GENOMIC DNA]</scope>
    <source>
        <strain evidence="4 8">FDAARGOS_763</strain>
    </source>
</reference>
<dbReference type="InterPro" id="IPR018490">
    <property type="entry name" value="cNMP-bd_dom_sf"/>
</dbReference>
<sequence>MNKKTSLNKLLYIQEHLSCRNYREKLENGFKYIEFKKDEVILEKETIWNHIVFMLEGECVINYNQFKDRKFQAGSIILLPKMATIKMEVRAGSRLLSLSFGIPLNLCDKFTLQSLTGLCDKLNYNFEPVEIRYPLPPFLELVTHCLKQKMDCGHFHGLLQQELFFLLRCFYTKEELTLLFYPILATELSFKDFIIGNCAKVNNVNELISLSNMGKCNFHCKFKQVFGTTAKQWLLKQRNQRILNKVMESETTIGELMEEFNFDSQAHFTHYCKRHFDCTPRELIIKYQTMDQ</sequence>
<dbReference type="Pfam" id="PF12833">
    <property type="entry name" value="HTH_18"/>
    <property type="match status" value="1"/>
</dbReference>
<dbReference type="Gene3D" id="1.10.10.60">
    <property type="entry name" value="Homeodomain-like"/>
    <property type="match status" value="1"/>
</dbReference>
<dbReference type="GeneID" id="99672787"/>
<dbReference type="PANTHER" id="PTHR47504">
    <property type="entry name" value="RIGHT ORIGIN-BINDING PROTEIN"/>
    <property type="match status" value="1"/>
</dbReference>
<dbReference type="InterPro" id="IPR018060">
    <property type="entry name" value="HTH_AraC"/>
</dbReference>
<dbReference type="GO" id="GO:0003700">
    <property type="term" value="F:DNA-binding transcription factor activity"/>
    <property type="evidence" value="ECO:0007669"/>
    <property type="project" value="InterPro"/>
</dbReference>
<name>A0A081U1E3_BACFG</name>
<dbReference type="EMBL" id="QSDG01000004">
    <property type="protein sequence ID" value="RGY70114.1"/>
    <property type="molecule type" value="Genomic_DNA"/>
</dbReference>
<dbReference type="AlphaFoldDB" id="A0A081U1E3"/>
<protein>
    <submittedName>
        <fullName evidence="5">AraC family transcriptional regulator</fullName>
    </submittedName>
    <submittedName>
        <fullName evidence="4">Helix-turn-helix transcriptional regulator</fullName>
    </submittedName>
</protein>
<dbReference type="SMART" id="SM00342">
    <property type="entry name" value="HTH_ARAC"/>
    <property type="match status" value="1"/>
</dbReference>
<reference evidence="3 6" key="2">
    <citation type="submission" date="2019-03" db="EMBL/GenBank/DDBJ databases">
        <title>Complete genome assembly of MDR B. fragilis.</title>
        <authorList>
            <person name="Sydenham T.V."/>
            <person name="Hasman H."/>
            <person name="Justesen U.S."/>
        </authorList>
    </citation>
    <scope>NUCLEOTIDE SEQUENCE [LARGE SCALE GENOMIC DNA]</scope>
    <source>
        <strain evidence="3 6">DCMOUH0067B</strain>
    </source>
</reference>
<dbReference type="Proteomes" id="UP000501467">
    <property type="component" value="Chromosome"/>
</dbReference>
<dbReference type="SUPFAM" id="SSF51206">
    <property type="entry name" value="cAMP-binding domain-like"/>
    <property type="match status" value="1"/>
</dbReference>
<dbReference type="EMBL" id="CP036553">
    <property type="protein sequence ID" value="QCQ38527.1"/>
    <property type="molecule type" value="Genomic_DNA"/>
</dbReference>
<dbReference type="RefSeq" id="WP_005782589.1">
    <property type="nucleotide sequence ID" value="NZ_CP018937.1"/>
</dbReference>
<evidence type="ECO:0000313" key="6">
    <source>
        <dbReference type="Proteomes" id="UP000028294"/>
    </source>
</evidence>
<evidence type="ECO:0000313" key="5">
    <source>
        <dbReference type="EMBL" id="RGY70114.1"/>
    </source>
</evidence>
<evidence type="ECO:0000256" key="1">
    <source>
        <dbReference type="ARBA" id="ARBA00023125"/>
    </source>
</evidence>
<dbReference type="EMBL" id="CP054003">
    <property type="protein sequence ID" value="QKH86781.1"/>
    <property type="molecule type" value="Genomic_DNA"/>
</dbReference>
<feature type="domain" description="HTH araC/xylS-type" evidence="2">
    <location>
        <begin position="188"/>
        <end position="286"/>
    </location>
</feature>
<dbReference type="GO" id="GO:0043565">
    <property type="term" value="F:sequence-specific DNA binding"/>
    <property type="evidence" value="ECO:0007669"/>
    <property type="project" value="InterPro"/>
</dbReference>
<dbReference type="Proteomes" id="UP000284614">
    <property type="component" value="Unassembled WGS sequence"/>
</dbReference>
<dbReference type="PANTHER" id="PTHR47504:SF5">
    <property type="entry name" value="RIGHT ORIGIN-BINDING PROTEIN"/>
    <property type="match status" value="1"/>
</dbReference>
<reference evidence="5 7" key="1">
    <citation type="submission" date="2018-08" db="EMBL/GenBank/DDBJ databases">
        <title>A genome reference for cultivated species of the human gut microbiota.</title>
        <authorList>
            <person name="Zou Y."/>
            <person name="Xue W."/>
            <person name="Luo G."/>
        </authorList>
    </citation>
    <scope>NUCLEOTIDE SEQUENCE [LARGE SCALE GENOMIC DNA]</scope>
    <source>
        <strain evidence="5 7">OF01-1</strain>
    </source>
</reference>
<proteinExistence type="predicted"/>
<evidence type="ECO:0000313" key="8">
    <source>
        <dbReference type="Proteomes" id="UP000501467"/>
    </source>
</evidence>
<organism evidence="5 7">
    <name type="scientific">Bacteroides fragilis</name>
    <dbReference type="NCBI Taxonomy" id="817"/>
    <lineage>
        <taxon>Bacteria</taxon>
        <taxon>Pseudomonadati</taxon>
        <taxon>Bacteroidota</taxon>
        <taxon>Bacteroidia</taxon>
        <taxon>Bacteroidales</taxon>
        <taxon>Bacteroidaceae</taxon>
        <taxon>Bacteroides</taxon>
    </lineage>
</organism>
<dbReference type="Proteomes" id="UP000028294">
    <property type="component" value="Chromosome"/>
</dbReference>